<dbReference type="NCBIfam" id="TIGR00436">
    <property type="entry name" value="era"/>
    <property type="match status" value="1"/>
</dbReference>
<gene>
    <name evidence="6" type="primary">era</name>
    <name evidence="9" type="ORF">ACD_78C00201G0002</name>
</gene>
<dbReference type="GO" id="GO:0003924">
    <property type="term" value="F:GTPase activity"/>
    <property type="evidence" value="ECO:0007669"/>
    <property type="project" value="UniProtKB-UniRule"/>
</dbReference>
<dbReference type="GO" id="GO:0000028">
    <property type="term" value="P:ribosomal small subunit assembly"/>
    <property type="evidence" value="ECO:0007669"/>
    <property type="project" value="TreeGrafter"/>
</dbReference>
<dbReference type="PROSITE" id="PS51713">
    <property type="entry name" value="G_ERA"/>
    <property type="match status" value="1"/>
</dbReference>
<keyword evidence="6" id="KW-0963">Cytoplasm</keyword>
<dbReference type="InterPro" id="IPR027417">
    <property type="entry name" value="P-loop_NTPase"/>
</dbReference>
<feature type="binding site" evidence="6">
    <location>
        <begin position="26"/>
        <end position="33"/>
    </location>
    <ligand>
        <name>GTP</name>
        <dbReference type="ChEBI" id="CHEBI:37565"/>
    </ligand>
</feature>
<sequence length="294" mass="33709">MTTEIDISQFIKPLVHKKVGYVALIGRPNSGKSTFINALIDEKVSAVSPKPQTTQKTIRGIYNDEDSQVIFFDTPGIHESKEELNIIINNQAATALNDADIIVRFIDISRQRGQEEEKISELLKWVKKPVILVYSKCDLKHATEARKDAISISSRSKNGFKELLSTIKKSLPTGPLFYDEDYYTDQDMETRIREIIREKIFQNLGEELPYDILVDVDDLTEENGMIKALVMLYVAKDSQKNILIGKDWAVLQNIGKLARIELEKILEKKVYILLRVKTMSKWNKNPNVLKKYFS</sequence>
<comment type="caution">
    <text evidence="9">The sequence shown here is derived from an EMBL/GenBank/DDBJ whole genome shotgun (WGS) entry which is preliminary data.</text>
</comment>
<dbReference type="GO" id="GO:0070181">
    <property type="term" value="F:small ribosomal subunit rRNA binding"/>
    <property type="evidence" value="ECO:0007669"/>
    <property type="project" value="UniProtKB-UniRule"/>
</dbReference>
<comment type="subunit">
    <text evidence="6">Monomer.</text>
</comment>
<dbReference type="GO" id="GO:0005829">
    <property type="term" value="C:cytosol"/>
    <property type="evidence" value="ECO:0007669"/>
    <property type="project" value="TreeGrafter"/>
</dbReference>
<comment type="caution">
    <text evidence="7">Lacks conserved residue(s) required for the propagation of feature annotation.</text>
</comment>
<keyword evidence="4 6" id="KW-0694">RNA-binding</keyword>
<dbReference type="InterPro" id="IPR004044">
    <property type="entry name" value="KH_dom_type_2"/>
</dbReference>
<dbReference type="Gene3D" id="3.40.50.300">
    <property type="entry name" value="P-loop containing nucleotide triphosphate hydrolases"/>
    <property type="match status" value="1"/>
</dbReference>
<dbReference type="GO" id="GO:0005525">
    <property type="term" value="F:GTP binding"/>
    <property type="evidence" value="ECO:0007669"/>
    <property type="project" value="UniProtKB-UniRule"/>
</dbReference>
<dbReference type="PANTHER" id="PTHR42698:SF1">
    <property type="entry name" value="GTPASE ERA, MITOCHONDRIAL"/>
    <property type="match status" value="1"/>
</dbReference>
<comment type="similarity">
    <text evidence="1 6 7">Belongs to the TRAFAC class TrmE-Era-EngA-EngB-Septin-like GTPase superfamily. Era GTPase family.</text>
</comment>
<comment type="function">
    <text evidence="6">An essential GTPase that binds both GDP and GTP, with rapid nucleotide exchange. Plays a role in 16S rRNA processing and 30S ribosomal subunit biogenesis and possibly also in cell cycle regulation and energy metabolism.</text>
</comment>
<keyword evidence="5 6" id="KW-0342">GTP-binding</keyword>
<dbReference type="Pfam" id="PF01926">
    <property type="entry name" value="MMR_HSR1"/>
    <property type="match status" value="1"/>
</dbReference>
<accession>K1XXK3</accession>
<dbReference type="InterPro" id="IPR005225">
    <property type="entry name" value="Small_GTP-bd"/>
</dbReference>
<dbReference type="PRINTS" id="PR00326">
    <property type="entry name" value="GTP1OBG"/>
</dbReference>
<evidence type="ECO:0000256" key="2">
    <source>
        <dbReference type="ARBA" id="ARBA00020484"/>
    </source>
</evidence>
<protein>
    <recommendedName>
        <fullName evidence="2 6">GTPase Era</fullName>
    </recommendedName>
</protein>
<keyword evidence="6" id="KW-0699">rRNA-binding</keyword>
<dbReference type="NCBIfam" id="TIGR00231">
    <property type="entry name" value="small_GTP"/>
    <property type="match status" value="1"/>
</dbReference>
<evidence type="ECO:0000256" key="5">
    <source>
        <dbReference type="ARBA" id="ARBA00023134"/>
    </source>
</evidence>
<keyword evidence="6" id="KW-0472">Membrane</keyword>
<evidence type="ECO:0000256" key="4">
    <source>
        <dbReference type="ARBA" id="ARBA00022884"/>
    </source>
</evidence>
<dbReference type="NCBIfam" id="NF000908">
    <property type="entry name" value="PRK00089.1"/>
    <property type="match status" value="1"/>
</dbReference>
<dbReference type="SUPFAM" id="SSF54814">
    <property type="entry name" value="Prokaryotic type KH domain (KH-domain type II)"/>
    <property type="match status" value="1"/>
</dbReference>
<reference evidence="9" key="1">
    <citation type="journal article" date="2012" name="Science">
        <title>Fermentation, hydrogen, and sulfur metabolism in multiple uncultivated bacterial phyla.</title>
        <authorList>
            <person name="Wrighton K.C."/>
            <person name="Thomas B.C."/>
            <person name="Sharon I."/>
            <person name="Miller C.S."/>
            <person name="Castelle C.J."/>
            <person name="VerBerkmoes N.C."/>
            <person name="Wilkins M.J."/>
            <person name="Hettich R.L."/>
            <person name="Lipton M.S."/>
            <person name="Williams K.H."/>
            <person name="Long P.E."/>
            <person name="Banfield J.F."/>
        </authorList>
    </citation>
    <scope>NUCLEOTIDE SEQUENCE [LARGE SCALE GENOMIC DNA]</scope>
</reference>
<evidence type="ECO:0000259" key="8">
    <source>
        <dbReference type="PROSITE" id="PS51713"/>
    </source>
</evidence>
<evidence type="ECO:0000313" key="9">
    <source>
        <dbReference type="EMBL" id="EKD29947.1"/>
    </source>
</evidence>
<evidence type="ECO:0000256" key="6">
    <source>
        <dbReference type="HAMAP-Rule" id="MF_00367"/>
    </source>
</evidence>
<dbReference type="InterPro" id="IPR006073">
    <property type="entry name" value="GTP-bd"/>
</dbReference>
<keyword evidence="3 6" id="KW-0547">Nucleotide-binding</keyword>
<dbReference type="InterPro" id="IPR009019">
    <property type="entry name" value="KH_sf_prok-type"/>
</dbReference>
<dbReference type="Pfam" id="PF07650">
    <property type="entry name" value="KH_2"/>
    <property type="match status" value="1"/>
</dbReference>
<dbReference type="HAMAP" id="MF_00367">
    <property type="entry name" value="GTPase_Era"/>
    <property type="match status" value="1"/>
</dbReference>
<dbReference type="EMBL" id="AMFJ01034201">
    <property type="protein sequence ID" value="EKD29947.1"/>
    <property type="molecule type" value="Genomic_DNA"/>
</dbReference>
<evidence type="ECO:0000256" key="1">
    <source>
        <dbReference type="ARBA" id="ARBA00007921"/>
    </source>
</evidence>
<name>K1XXK3_9BACT</name>
<organism evidence="9">
    <name type="scientific">uncultured bacterium</name>
    <name type="common">gcode 4</name>
    <dbReference type="NCBI Taxonomy" id="1234023"/>
    <lineage>
        <taxon>Bacteria</taxon>
        <taxon>environmental samples</taxon>
    </lineage>
</organism>
<dbReference type="InterPro" id="IPR015946">
    <property type="entry name" value="KH_dom-like_a/b"/>
</dbReference>
<dbReference type="PANTHER" id="PTHR42698">
    <property type="entry name" value="GTPASE ERA"/>
    <property type="match status" value="1"/>
</dbReference>
<dbReference type="GO" id="GO:0043024">
    <property type="term" value="F:ribosomal small subunit binding"/>
    <property type="evidence" value="ECO:0007669"/>
    <property type="project" value="TreeGrafter"/>
</dbReference>
<keyword evidence="6" id="KW-0690">Ribosome biogenesis</keyword>
<evidence type="ECO:0000256" key="7">
    <source>
        <dbReference type="PROSITE-ProRule" id="PRU01050"/>
    </source>
</evidence>
<dbReference type="CDD" id="cd04163">
    <property type="entry name" value="Era"/>
    <property type="match status" value="1"/>
</dbReference>
<feature type="binding site" evidence="6">
    <location>
        <begin position="135"/>
        <end position="138"/>
    </location>
    <ligand>
        <name>GTP</name>
        <dbReference type="ChEBI" id="CHEBI:37565"/>
    </ligand>
</feature>
<dbReference type="CDD" id="cd22534">
    <property type="entry name" value="KH-II_Era"/>
    <property type="match status" value="1"/>
</dbReference>
<keyword evidence="6" id="KW-1003">Cell membrane</keyword>
<dbReference type="GO" id="GO:0005886">
    <property type="term" value="C:plasma membrane"/>
    <property type="evidence" value="ECO:0007669"/>
    <property type="project" value="UniProtKB-SubCell"/>
</dbReference>
<dbReference type="InterPro" id="IPR030388">
    <property type="entry name" value="G_ERA_dom"/>
</dbReference>
<feature type="binding site" evidence="6">
    <location>
        <begin position="73"/>
        <end position="77"/>
    </location>
    <ligand>
        <name>GTP</name>
        <dbReference type="ChEBI" id="CHEBI:37565"/>
    </ligand>
</feature>
<evidence type="ECO:0000256" key="3">
    <source>
        <dbReference type="ARBA" id="ARBA00022741"/>
    </source>
</evidence>
<dbReference type="InterPro" id="IPR005662">
    <property type="entry name" value="GTPase_Era-like"/>
</dbReference>
<dbReference type="Gene3D" id="3.30.300.20">
    <property type="match status" value="1"/>
</dbReference>
<comment type="subcellular location">
    <subcellularLocation>
        <location evidence="6">Cytoplasm</location>
    </subcellularLocation>
    <subcellularLocation>
        <location evidence="6">Cell membrane</location>
        <topology evidence="6">Peripheral membrane protein</topology>
    </subcellularLocation>
</comment>
<proteinExistence type="inferred from homology"/>
<dbReference type="AlphaFoldDB" id="K1XXK3"/>
<feature type="domain" description="Era-type G" evidence="8">
    <location>
        <begin position="18"/>
        <end position="133"/>
    </location>
</feature>
<dbReference type="SUPFAM" id="SSF52540">
    <property type="entry name" value="P-loop containing nucleoside triphosphate hydrolases"/>
    <property type="match status" value="1"/>
</dbReference>